<feature type="domain" description="DhaK" evidence="1">
    <location>
        <begin position="127"/>
        <end position="375"/>
    </location>
</feature>
<dbReference type="PANTHER" id="PTHR28629">
    <property type="entry name" value="TRIOKINASE/FMN CYCLASE"/>
    <property type="match status" value="1"/>
</dbReference>
<dbReference type="EMBL" id="JBBPBN010000004">
    <property type="protein sequence ID" value="KAK9042449.1"/>
    <property type="molecule type" value="Genomic_DNA"/>
</dbReference>
<name>A0ABR2TYH2_9ROSI</name>
<accession>A0ABR2TYH2</accession>
<evidence type="ECO:0000313" key="2">
    <source>
        <dbReference type="EMBL" id="KAK9042449.1"/>
    </source>
</evidence>
<proteinExistence type="predicted"/>
<comment type="caution">
    <text evidence="2">The sequence shown here is derived from an EMBL/GenBank/DDBJ whole genome shotgun (WGS) entry which is preliminary data.</text>
</comment>
<dbReference type="SUPFAM" id="SSF82549">
    <property type="entry name" value="DAK1/DegV-like"/>
    <property type="match status" value="1"/>
</dbReference>
<sequence>MAMVSVTTNEIHVFEEMLVRNDKAKELGSDDAHMFSELSFKKDEEPTSQIIDVTEKADFGNEKTDTICSCKPPSRIKEIKKVQEIDAISGWAAHAIQSNIQFEWENCLTTRENYESMFYPKQLISSDADVANNCVSRRNDIGNATLSKFSIALEKDVVSYANHERNSLQKKIHEDEVKGMNLYMLGVGEGRLTAAIYGDIFASPSLDSILARIRVVTGLIGCLLIVKNYIGDHLSFGVAAKQTKSEDYKIETVIIGDDCTLPPPRGIAGRRYLAGIILVHKVNGVAASLSVTDIAFKAQRASEMGRTLRVALFVCTLPGRVIYYRLDPRKMELGPRIHSFSVTPLMELLIAVEKTVPVTPFKGRVHITNVYGTIT</sequence>
<evidence type="ECO:0000313" key="3">
    <source>
        <dbReference type="Proteomes" id="UP001396334"/>
    </source>
</evidence>
<dbReference type="Pfam" id="PF02733">
    <property type="entry name" value="Dak1"/>
    <property type="match status" value="1"/>
</dbReference>
<dbReference type="Gene3D" id="3.40.50.10440">
    <property type="entry name" value="Dihydroxyacetone kinase, domain 1"/>
    <property type="match status" value="1"/>
</dbReference>
<dbReference type="Proteomes" id="UP001396334">
    <property type="component" value="Unassembled WGS sequence"/>
</dbReference>
<dbReference type="PANTHER" id="PTHR28629:SF4">
    <property type="entry name" value="TRIOKINASE_FMN CYCLASE"/>
    <property type="match status" value="1"/>
</dbReference>
<gene>
    <name evidence="2" type="ORF">V6N11_017523</name>
</gene>
<protein>
    <recommendedName>
        <fullName evidence="1">DhaK domain-containing protein</fullName>
    </recommendedName>
</protein>
<reference evidence="2 3" key="1">
    <citation type="journal article" date="2024" name="G3 (Bethesda)">
        <title>Genome assembly of Hibiscus sabdariffa L. provides insights into metabolisms of medicinal natural products.</title>
        <authorList>
            <person name="Kim T."/>
        </authorList>
    </citation>
    <scope>NUCLEOTIDE SEQUENCE [LARGE SCALE GENOMIC DNA]</scope>
    <source>
        <strain evidence="2">TK-2024</strain>
        <tissue evidence="2">Old leaves</tissue>
    </source>
</reference>
<keyword evidence="3" id="KW-1185">Reference proteome</keyword>
<evidence type="ECO:0000259" key="1">
    <source>
        <dbReference type="PROSITE" id="PS51481"/>
    </source>
</evidence>
<organism evidence="2 3">
    <name type="scientific">Hibiscus sabdariffa</name>
    <name type="common">roselle</name>
    <dbReference type="NCBI Taxonomy" id="183260"/>
    <lineage>
        <taxon>Eukaryota</taxon>
        <taxon>Viridiplantae</taxon>
        <taxon>Streptophyta</taxon>
        <taxon>Embryophyta</taxon>
        <taxon>Tracheophyta</taxon>
        <taxon>Spermatophyta</taxon>
        <taxon>Magnoliopsida</taxon>
        <taxon>eudicotyledons</taxon>
        <taxon>Gunneridae</taxon>
        <taxon>Pentapetalae</taxon>
        <taxon>rosids</taxon>
        <taxon>malvids</taxon>
        <taxon>Malvales</taxon>
        <taxon>Malvaceae</taxon>
        <taxon>Malvoideae</taxon>
        <taxon>Hibiscus</taxon>
    </lineage>
</organism>
<dbReference type="PROSITE" id="PS51481">
    <property type="entry name" value="DHAK"/>
    <property type="match status" value="1"/>
</dbReference>
<dbReference type="InterPro" id="IPR050861">
    <property type="entry name" value="Dihydroxyacetone_Kinase"/>
</dbReference>
<dbReference type="InterPro" id="IPR004006">
    <property type="entry name" value="DhaK_dom"/>
</dbReference>